<dbReference type="AlphaFoldDB" id="A0A2I1TGF6"/>
<reference evidence="8 9" key="4">
    <citation type="submission" date="2024-04" db="EMBL/GenBank/DDBJ databases">
        <title>Na.</title>
        <authorList>
            <person name="Choi B."/>
        </authorList>
    </citation>
    <scope>NUCLEOTIDE SEQUENCE [LARGE SCALE GENOMIC DNA]</scope>
    <source>
        <strain evidence="8 9">UMB0138</strain>
    </source>
</reference>
<reference evidence="7" key="3">
    <citation type="submission" date="2021-02" db="EMBL/GenBank/DDBJ databases">
        <title>Infant gut strain persistence is associated with maternal origin, phylogeny, and functional potential including surface adhesion and iron acquisition.</title>
        <authorList>
            <person name="Lou Y.C."/>
        </authorList>
    </citation>
    <scope>NUCLEOTIDE SEQUENCE</scope>
    <source>
        <strain evidence="7">L3_108_031G1_dasL3_108_031G1_concoct_20</strain>
    </source>
</reference>
<evidence type="ECO:0000256" key="1">
    <source>
        <dbReference type="ARBA" id="ARBA00004167"/>
    </source>
</evidence>
<keyword evidence="5" id="KW-0732">Signal</keyword>
<name>A0A2I1TGF6_VEIPA</name>
<dbReference type="Proteomes" id="UP000778864">
    <property type="component" value="Unassembled WGS sequence"/>
</dbReference>
<dbReference type="EMBL" id="JAGZMU010000002">
    <property type="protein sequence ID" value="MBS4893068.1"/>
    <property type="molecule type" value="Genomic_DNA"/>
</dbReference>
<dbReference type="SUPFAM" id="SSF74653">
    <property type="entry name" value="TolA/TonB C-terminal domain"/>
    <property type="match status" value="1"/>
</dbReference>
<comment type="caution">
    <text evidence="7">The sequence shown here is derived from an EMBL/GenBank/DDBJ whole genome shotgun (WGS) entry which is preliminary data.</text>
</comment>
<dbReference type="InterPro" id="IPR037682">
    <property type="entry name" value="TonB_C"/>
</dbReference>
<keyword evidence="2" id="KW-0812">Transmembrane</keyword>
<reference evidence="9" key="1">
    <citation type="submission" date="2017-12" db="EMBL/GenBank/DDBJ databases">
        <title>Phylogenetic diversity of female urinary microbiome.</title>
        <authorList>
            <person name="Thomas-White K."/>
            <person name="Wolfe A.J."/>
        </authorList>
    </citation>
    <scope>NUCLEOTIDE SEQUENCE [LARGE SCALE GENOMIC DNA]</scope>
    <source>
        <strain evidence="9">UMB0138</strain>
    </source>
</reference>
<evidence type="ECO:0000256" key="3">
    <source>
        <dbReference type="ARBA" id="ARBA00022989"/>
    </source>
</evidence>
<dbReference type="Gene3D" id="3.30.1150.10">
    <property type="match status" value="1"/>
</dbReference>
<reference evidence="8" key="2">
    <citation type="submission" date="2017-12" db="EMBL/GenBank/DDBJ databases">
        <authorList>
            <person name="Thomas-White K."/>
            <person name="Wolfe A.J."/>
        </authorList>
    </citation>
    <scope>NUCLEOTIDE SEQUENCE</scope>
    <source>
        <strain evidence="8">UMB0138</strain>
    </source>
</reference>
<dbReference type="GO" id="GO:0055085">
    <property type="term" value="P:transmembrane transport"/>
    <property type="evidence" value="ECO:0007669"/>
    <property type="project" value="InterPro"/>
</dbReference>
<evidence type="ECO:0000256" key="5">
    <source>
        <dbReference type="SAM" id="SignalP"/>
    </source>
</evidence>
<comment type="subcellular location">
    <subcellularLocation>
        <location evidence="1">Membrane</location>
        <topology evidence="1">Single-pass membrane protein</topology>
    </subcellularLocation>
</comment>
<sequence length="115" mass="12077">MNKVLRCIILSSLFVMSMVASVLAAPYDPPVAIATPPIDRALLAAYGEAAHGADIRFTIKEDGSVGDVEVVSSSGSSALDAAIVDTISKWRFSPATDSNGKPVASSKTEYIDFKN</sequence>
<evidence type="ECO:0000313" key="9">
    <source>
        <dbReference type="Proteomes" id="UP000234197"/>
    </source>
</evidence>
<keyword evidence="9" id="KW-1185">Reference proteome</keyword>
<proteinExistence type="predicted"/>
<feature type="signal peptide" evidence="5">
    <location>
        <begin position="1"/>
        <end position="24"/>
    </location>
</feature>
<keyword evidence="4" id="KW-0472">Membrane</keyword>
<feature type="domain" description="TonB C-terminal" evidence="6">
    <location>
        <begin position="25"/>
        <end position="115"/>
    </location>
</feature>
<protein>
    <submittedName>
        <fullName evidence="7">TonB family protein</fullName>
    </submittedName>
</protein>
<feature type="chain" id="PRO_5044574349" evidence="5">
    <location>
        <begin position="25"/>
        <end position="115"/>
    </location>
</feature>
<evidence type="ECO:0000256" key="4">
    <source>
        <dbReference type="ARBA" id="ARBA00023136"/>
    </source>
</evidence>
<dbReference type="GO" id="GO:0016020">
    <property type="term" value="C:membrane"/>
    <property type="evidence" value="ECO:0007669"/>
    <property type="project" value="UniProtKB-SubCell"/>
</dbReference>
<dbReference type="InterPro" id="IPR006260">
    <property type="entry name" value="TonB/TolA_C"/>
</dbReference>
<evidence type="ECO:0000259" key="6">
    <source>
        <dbReference type="PROSITE" id="PS52015"/>
    </source>
</evidence>
<dbReference type="NCBIfam" id="TIGR01352">
    <property type="entry name" value="tonB_Cterm"/>
    <property type="match status" value="1"/>
</dbReference>
<evidence type="ECO:0000313" key="8">
    <source>
        <dbReference type="EMBL" id="MEO9178487.1"/>
    </source>
</evidence>
<gene>
    <name evidence="8" type="ORF">CYJ21_005945</name>
    <name evidence="7" type="ORF">KHZ90_04735</name>
</gene>
<evidence type="ECO:0000256" key="2">
    <source>
        <dbReference type="ARBA" id="ARBA00022692"/>
    </source>
</evidence>
<dbReference type="RefSeq" id="WP_004697914.1">
    <property type="nucleotide sequence ID" value="NZ_CABFMP010000007.1"/>
</dbReference>
<organism evidence="7 10">
    <name type="scientific">Veillonella parvula</name>
    <name type="common">Staphylococcus parvulus</name>
    <dbReference type="NCBI Taxonomy" id="29466"/>
    <lineage>
        <taxon>Bacteria</taxon>
        <taxon>Bacillati</taxon>
        <taxon>Bacillota</taxon>
        <taxon>Negativicutes</taxon>
        <taxon>Veillonellales</taxon>
        <taxon>Veillonellaceae</taxon>
        <taxon>Veillonella</taxon>
    </lineage>
</organism>
<evidence type="ECO:0000313" key="7">
    <source>
        <dbReference type="EMBL" id="MBS4893068.1"/>
    </source>
</evidence>
<dbReference type="PROSITE" id="PS52015">
    <property type="entry name" value="TONB_CTD"/>
    <property type="match status" value="1"/>
</dbReference>
<accession>A0A2I1TGF6</accession>
<dbReference type="Proteomes" id="UP000234197">
    <property type="component" value="Unassembled WGS sequence"/>
</dbReference>
<dbReference type="Pfam" id="PF03544">
    <property type="entry name" value="TonB_C"/>
    <property type="match status" value="1"/>
</dbReference>
<dbReference type="EMBL" id="PKMC02000006">
    <property type="protein sequence ID" value="MEO9178487.1"/>
    <property type="molecule type" value="Genomic_DNA"/>
</dbReference>
<keyword evidence="3" id="KW-1133">Transmembrane helix</keyword>
<evidence type="ECO:0000313" key="10">
    <source>
        <dbReference type="Proteomes" id="UP000778864"/>
    </source>
</evidence>